<evidence type="ECO:0000256" key="1">
    <source>
        <dbReference type="SAM" id="Phobius"/>
    </source>
</evidence>
<dbReference type="AlphaFoldDB" id="A0A182MTX7"/>
<reference evidence="2" key="2">
    <citation type="submission" date="2020-05" db="UniProtKB">
        <authorList>
            <consortium name="EnsemblMetazoa"/>
        </authorList>
    </citation>
    <scope>IDENTIFICATION</scope>
    <source>
        <strain evidence="2">A-37</strain>
    </source>
</reference>
<name>A0A182MTX7_9DIPT</name>
<keyword evidence="1" id="KW-1133">Transmembrane helix</keyword>
<keyword evidence="1" id="KW-0812">Transmembrane</keyword>
<evidence type="ECO:0000313" key="2">
    <source>
        <dbReference type="EnsemblMetazoa" id="ACUA026177-PA"/>
    </source>
</evidence>
<feature type="transmembrane region" description="Helical" evidence="1">
    <location>
        <begin position="53"/>
        <end position="71"/>
    </location>
</feature>
<keyword evidence="3" id="KW-1185">Reference proteome</keyword>
<dbReference type="Proteomes" id="UP000075883">
    <property type="component" value="Unassembled WGS sequence"/>
</dbReference>
<reference evidence="3" key="1">
    <citation type="submission" date="2013-09" db="EMBL/GenBank/DDBJ databases">
        <title>The Genome Sequence of Anopheles culicifacies species A.</title>
        <authorList>
            <consortium name="The Broad Institute Genomics Platform"/>
            <person name="Neafsey D.E."/>
            <person name="Besansky N."/>
            <person name="Howell P."/>
            <person name="Walton C."/>
            <person name="Young S.K."/>
            <person name="Zeng Q."/>
            <person name="Gargeya S."/>
            <person name="Fitzgerald M."/>
            <person name="Haas B."/>
            <person name="Abouelleil A."/>
            <person name="Allen A.W."/>
            <person name="Alvarado L."/>
            <person name="Arachchi H.M."/>
            <person name="Berlin A.M."/>
            <person name="Chapman S.B."/>
            <person name="Gainer-Dewar J."/>
            <person name="Goldberg J."/>
            <person name="Griggs A."/>
            <person name="Gujja S."/>
            <person name="Hansen M."/>
            <person name="Howarth C."/>
            <person name="Imamovic A."/>
            <person name="Ireland A."/>
            <person name="Larimer J."/>
            <person name="McCowan C."/>
            <person name="Murphy C."/>
            <person name="Pearson M."/>
            <person name="Poon T.W."/>
            <person name="Priest M."/>
            <person name="Roberts A."/>
            <person name="Saif S."/>
            <person name="Shea T."/>
            <person name="Sisk P."/>
            <person name="Sykes S."/>
            <person name="Wortman J."/>
            <person name="Nusbaum C."/>
            <person name="Birren B."/>
        </authorList>
    </citation>
    <scope>NUCLEOTIDE SEQUENCE [LARGE SCALE GENOMIC DNA]</scope>
    <source>
        <strain evidence="3">A-37</strain>
    </source>
</reference>
<keyword evidence="1" id="KW-0472">Membrane</keyword>
<evidence type="ECO:0000313" key="3">
    <source>
        <dbReference type="Proteomes" id="UP000075883"/>
    </source>
</evidence>
<sequence length="194" mass="21745">MEEIRRHDTQMPLIRNPSPDCVTIENPTNGLLRFIKSVTNLAHVDINSPNHRLCYVFVLAAFVSFILNFPVSQVPKFPLRSNALTTWVAIALGALACNAAHKTRYARWWCICKQQKAAVARHRNPPRKPIGHCEGVRASFLRFLRLALIIAALESATVSSGFVGGLFAPMFVRQVRWVEDTATQRNRASNVGCH</sequence>
<organism evidence="2 3">
    <name type="scientific">Anopheles culicifacies</name>
    <dbReference type="NCBI Taxonomy" id="139723"/>
    <lineage>
        <taxon>Eukaryota</taxon>
        <taxon>Metazoa</taxon>
        <taxon>Ecdysozoa</taxon>
        <taxon>Arthropoda</taxon>
        <taxon>Hexapoda</taxon>
        <taxon>Insecta</taxon>
        <taxon>Pterygota</taxon>
        <taxon>Neoptera</taxon>
        <taxon>Endopterygota</taxon>
        <taxon>Diptera</taxon>
        <taxon>Nematocera</taxon>
        <taxon>Culicoidea</taxon>
        <taxon>Culicidae</taxon>
        <taxon>Anophelinae</taxon>
        <taxon>Anopheles</taxon>
        <taxon>culicifacies species complex</taxon>
    </lineage>
</organism>
<feature type="transmembrane region" description="Helical" evidence="1">
    <location>
        <begin position="146"/>
        <end position="168"/>
    </location>
</feature>
<proteinExistence type="predicted"/>
<dbReference type="EnsemblMetazoa" id="ACUA026177-RA">
    <property type="protein sequence ID" value="ACUA026177-PA"/>
    <property type="gene ID" value="ACUA026177"/>
</dbReference>
<dbReference type="VEuPathDB" id="VectorBase:ACUA026177"/>
<protein>
    <submittedName>
        <fullName evidence="2">Uncharacterized protein</fullName>
    </submittedName>
</protein>
<feature type="transmembrane region" description="Helical" evidence="1">
    <location>
        <begin position="83"/>
        <end position="101"/>
    </location>
</feature>
<accession>A0A182MTX7</accession>
<dbReference type="EMBL" id="AXCM01010199">
    <property type="status" value="NOT_ANNOTATED_CDS"/>
    <property type="molecule type" value="Genomic_DNA"/>
</dbReference>